<comment type="caution">
    <text evidence="2">The sequence shown here is derived from an EMBL/GenBank/DDBJ whole genome shotgun (WGS) entry which is preliminary data.</text>
</comment>
<evidence type="ECO:0000313" key="2">
    <source>
        <dbReference type="EMBL" id="MDX8415412.1"/>
    </source>
</evidence>
<dbReference type="Gene3D" id="3.30.2010.10">
    <property type="entry name" value="Metalloproteases ('zincins'), catalytic domain"/>
    <property type="match status" value="1"/>
</dbReference>
<feature type="domain" description="YgjP-like metallopeptidase" evidence="1">
    <location>
        <begin position="30"/>
        <end position="226"/>
    </location>
</feature>
<keyword evidence="3" id="KW-1185">Reference proteome</keyword>
<reference evidence="2 3" key="1">
    <citation type="submission" date="2022-03" db="EMBL/GenBank/DDBJ databases">
        <title>Novel taxa within the pig intestine.</title>
        <authorList>
            <person name="Wylensek D."/>
            <person name="Bishof K."/>
            <person name="Afrizal A."/>
            <person name="Clavel T."/>
        </authorList>
    </citation>
    <scope>NUCLEOTIDE SEQUENCE [LARGE SCALE GENOMIC DNA]</scope>
    <source>
        <strain evidence="2 3">CLA-KB-P66</strain>
    </source>
</reference>
<gene>
    <name evidence="2" type="ORF">MOX91_04360</name>
</gene>
<dbReference type="CDD" id="cd07344">
    <property type="entry name" value="M48_yhfN_like"/>
    <property type="match status" value="1"/>
</dbReference>
<dbReference type="RefSeq" id="WP_370396860.1">
    <property type="nucleotide sequence ID" value="NZ_JALBUT010000004.1"/>
</dbReference>
<evidence type="ECO:0000259" key="1">
    <source>
        <dbReference type="Pfam" id="PF01863"/>
    </source>
</evidence>
<dbReference type="EMBL" id="JALBUT010000004">
    <property type="protein sequence ID" value="MDX8415412.1"/>
    <property type="molecule type" value="Genomic_DNA"/>
</dbReference>
<proteinExistence type="predicted"/>
<dbReference type="PANTHER" id="PTHR30399:SF1">
    <property type="entry name" value="UTP PYROPHOSPHATASE"/>
    <property type="match status" value="1"/>
</dbReference>
<protein>
    <submittedName>
        <fullName evidence="2">DUF45 domain-containing protein</fullName>
    </submittedName>
</protein>
<name>A0ABU4WFS6_9BACT</name>
<dbReference type="InterPro" id="IPR053136">
    <property type="entry name" value="UTP_pyrophosphatase-like"/>
</dbReference>
<organism evidence="2 3">
    <name type="scientific">Intestinicryptomonas porci</name>
    <dbReference type="NCBI Taxonomy" id="2926320"/>
    <lineage>
        <taxon>Bacteria</taxon>
        <taxon>Pseudomonadati</taxon>
        <taxon>Verrucomicrobiota</taxon>
        <taxon>Opitutia</taxon>
        <taxon>Opitutales</taxon>
        <taxon>Intestinicryptomonaceae</taxon>
        <taxon>Intestinicryptomonas</taxon>
    </lineage>
</organism>
<sequence>MPDFVKLSSSGGISAEFPLEILRKPGRRTMVMRLKYPNVILVSAPMCVSKAEILNFVAGNSDWVFSALKSLKEPVGLLGYLRENPYVFEAGKALKVSFFNSHSPKGFWIGDFLKGEIVFAFPDGDEVAFKNLFLKYAAESIAKTVSFVAQRHNFKVPKISVRDQRSRWASRSSSGRMSFNWRLTLLKCEFQEYVVLHEFAHEKFMDHSVSFWIYLNRLVDGARRLDKAVSAEGAKVFNVER</sequence>
<dbReference type="Proteomes" id="UP001275932">
    <property type="component" value="Unassembled WGS sequence"/>
</dbReference>
<accession>A0ABU4WFS6</accession>
<dbReference type="Pfam" id="PF01863">
    <property type="entry name" value="YgjP-like"/>
    <property type="match status" value="1"/>
</dbReference>
<dbReference type="PANTHER" id="PTHR30399">
    <property type="entry name" value="UNCHARACTERIZED PROTEIN YGJP"/>
    <property type="match status" value="1"/>
</dbReference>
<evidence type="ECO:0000313" key="3">
    <source>
        <dbReference type="Proteomes" id="UP001275932"/>
    </source>
</evidence>
<dbReference type="InterPro" id="IPR002725">
    <property type="entry name" value="YgjP-like_metallopeptidase"/>
</dbReference>